<gene>
    <name evidence="1" type="ORF">E2493_13370</name>
</gene>
<accession>A0A4Y8ZP78</accession>
<dbReference type="InterPro" id="IPR023214">
    <property type="entry name" value="HAD_sf"/>
</dbReference>
<reference evidence="1 2" key="1">
    <citation type="submission" date="2019-03" db="EMBL/GenBank/DDBJ databases">
        <title>Genome sequence of Sphingomonas sp. 17J27-24.</title>
        <authorList>
            <person name="Kim M."/>
            <person name="Maeng S."/>
            <person name="Sathiyaraj S."/>
        </authorList>
    </citation>
    <scope>NUCLEOTIDE SEQUENCE [LARGE SCALE GENOMIC DNA]</scope>
    <source>
        <strain evidence="1 2">17J27-24</strain>
    </source>
</reference>
<proteinExistence type="predicted"/>
<protein>
    <submittedName>
        <fullName evidence="1">Uncharacterized protein</fullName>
    </submittedName>
</protein>
<dbReference type="EMBL" id="SPDV01000025">
    <property type="protein sequence ID" value="TFI57810.1"/>
    <property type="molecule type" value="Genomic_DNA"/>
</dbReference>
<dbReference type="RefSeq" id="WP_135087594.1">
    <property type="nucleotide sequence ID" value="NZ_SPDV01000025.1"/>
</dbReference>
<dbReference type="InterPro" id="IPR036412">
    <property type="entry name" value="HAD-like_sf"/>
</dbReference>
<evidence type="ECO:0000313" key="1">
    <source>
        <dbReference type="EMBL" id="TFI57810.1"/>
    </source>
</evidence>
<comment type="caution">
    <text evidence="1">The sequence shown here is derived from an EMBL/GenBank/DDBJ whole genome shotgun (WGS) entry which is preliminary data.</text>
</comment>
<evidence type="ECO:0000313" key="2">
    <source>
        <dbReference type="Proteomes" id="UP000298213"/>
    </source>
</evidence>
<dbReference type="SUPFAM" id="SSF56784">
    <property type="entry name" value="HAD-like"/>
    <property type="match status" value="1"/>
</dbReference>
<organism evidence="1 2">
    <name type="scientific">Sphingomonas parva</name>
    <dbReference type="NCBI Taxonomy" id="2555898"/>
    <lineage>
        <taxon>Bacteria</taxon>
        <taxon>Pseudomonadati</taxon>
        <taxon>Pseudomonadota</taxon>
        <taxon>Alphaproteobacteria</taxon>
        <taxon>Sphingomonadales</taxon>
        <taxon>Sphingomonadaceae</taxon>
        <taxon>Sphingomonas</taxon>
    </lineage>
</organism>
<dbReference type="Gene3D" id="3.40.50.1000">
    <property type="entry name" value="HAD superfamily/HAD-like"/>
    <property type="match status" value="1"/>
</dbReference>
<dbReference type="OrthoDB" id="1654944at2"/>
<dbReference type="AlphaFoldDB" id="A0A4Y8ZP78"/>
<dbReference type="Proteomes" id="UP000298213">
    <property type="component" value="Unassembled WGS sequence"/>
</dbReference>
<name>A0A4Y8ZP78_9SPHN</name>
<keyword evidence="2" id="KW-1185">Reference proteome</keyword>
<sequence length="157" mass="17525">MKRQLFLDCDGVLADFDKGATAILGMPPKAFERRHGPGRFWARLASAPDFYFGLPLLDGASELFEAVRHLDPIILTGIPRGNWAADQKVRWAAHHFPGTRIITTLARDKRAHAKPGDVLVDDQRRHAALWEEAGGVFIHHKNVPATLDALRAFFPLD</sequence>